<dbReference type="GO" id="GO:0008360">
    <property type="term" value="P:regulation of cell shape"/>
    <property type="evidence" value="ECO:0007669"/>
    <property type="project" value="UniProtKB-UniRule"/>
</dbReference>
<evidence type="ECO:0000256" key="5">
    <source>
        <dbReference type="ARBA" id="ARBA00022984"/>
    </source>
</evidence>
<dbReference type="Pfam" id="PF01471">
    <property type="entry name" value="PG_binding_1"/>
    <property type="match status" value="1"/>
</dbReference>
<comment type="caution">
    <text evidence="10">The sequence shown here is derived from an EMBL/GenBank/DDBJ whole genome shotgun (WGS) entry which is preliminary data.</text>
</comment>
<dbReference type="PATRIC" id="fig|361041.3.peg.2403"/>
<dbReference type="STRING" id="361041.VW35_15065"/>
<dbReference type="InterPro" id="IPR036366">
    <property type="entry name" value="PGBDSf"/>
</dbReference>
<dbReference type="PANTHER" id="PTHR41533">
    <property type="entry name" value="L,D-TRANSPEPTIDASE HI_1667-RELATED"/>
    <property type="match status" value="1"/>
</dbReference>
<dbReference type="InterPro" id="IPR038063">
    <property type="entry name" value="Transpep_catalytic_dom"/>
</dbReference>
<evidence type="ECO:0000313" key="10">
    <source>
        <dbReference type="EMBL" id="KKB77466.1"/>
    </source>
</evidence>
<dbReference type="Pfam" id="PF03734">
    <property type="entry name" value="YkuD"/>
    <property type="match status" value="1"/>
</dbReference>
<dbReference type="SUPFAM" id="SSF141523">
    <property type="entry name" value="L,D-transpeptidase catalytic domain-like"/>
    <property type="match status" value="1"/>
</dbReference>
<dbReference type="SUPFAM" id="SSF47090">
    <property type="entry name" value="PGBD-like"/>
    <property type="match status" value="1"/>
</dbReference>
<dbReference type="PROSITE" id="PS52029">
    <property type="entry name" value="LD_TPASE"/>
    <property type="match status" value="1"/>
</dbReference>
<name>A0A0F5L4X8_9HYPH</name>
<comment type="pathway">
    <text evidence="1 7">Cell wall biogenesis; peptidoglycan biosynthesis.</text>
</comment>
<protein>
    <recommendedName>
        <fullName evidence="9">L,D-TPase catalytic domain-containing protein</fullName>
    </recommendedName>
</protein>
<keyword evidence="11" id="KW-1185">Reference proteome</keyword>
<dbReference type="Gene3D" id="1.10.101.10">
    <property type="entry name" value="PGBD-like superfamily/PGBD"/>
    <property type="match status" value="1"/>
</dbReference>
<dbReference type="GO" id="GO:0016740">
    <property type="term" value="F:transferase activity"/>
    <property type="evidence" value="ECO:0007669"/>
    <property type="project" value="UniProtKB-KW"/>
</dbReference>
<dbReference type="PANTHER" id="PTHR41533:SF2">
    <property type="entry name" value="BLR7131 PROTEIN"/>
    <property type="match status" value="1"/>
</dbReference>
<dbReference type="Gene3D" id="2.40.440.10">
    <property type="entry name" value="L,D-transpeptidase catalytic domain-like"/>
    <property type="match status" value="1"/>
</dbReference>
<sequence>MMKRRDLLRLLPMSAVATLPMMQPARAQSLWDMMNQTRTLTDAEREANSAAAIQAIDTVEPILSYDTANNLQMAIAQYEPFVARGGWEQVPQETYGVTMGVNRDGVVQLKRRLISSADMAMVERVDEAMDAPTDAALRRFQARHGLVVNGQVDEATWYALNVPAETRLHQLRLNLLRVQNMASALADRYVVVNIPAAFIEVVEGGMVQRRHTAVVGRIDRQTPILKSRIHQINFNPYWNVPVSIIRRDLIKYMNENPNYLTEQKIRILDGNGQELQPSQINWQTEEAVNYRFRQDPGPQNSMGNVKINFHNPHAVYLHDTPTKGLFGENARFYSSGCVRVDQVQDFVGWVLRDNGDWGPGEVANLFATGERKDVEVTNPPEIHTTYISAWANRNGVVSFRDDVYEFDMAGKVSFDA</sequence>
<keyword evidence="3" id="KW-0808">Transferase</keyword>
<dbReference type="GO" id="GO:0009252">
    <property type="term" value="P:peptidoglycan biosynthetic process"/>
    <property type="evidence" value="ECO:0007669"/>
    <property type="project" value="UniProtKB-UniPathway"/>
</dbReference>
<evidence type="ECO:0000256" key="6">
    <source>
        <dbReference type="ARBA" id="ARBA00023316"/>
    </source>
</evidence>
<evidence type="ECO:0000256" key="3">
    <source>
        <dbReference type="ARBA" id="ARBA00022679"/>
    </source>
</evidence>
<gene>
    <name evidence="10" type="ORF">VW35_15065</name>
</gene>
<reference evidence="10 11" key="1">
    <citation type="submission" date="2015-03" db="EMBL/GenBank/DDBJ databases">
        <authorList>
            <person name="Hassan Y.I."/>
            <person name="Lepp D."/>
            <person name="Zhou T."/>
        </authorList>
    </citation>
    <scope>NUCLEOTIDE SEQUENCE [LARGE SCALE GENOMIC DNA]</scope>
    <source>
        <strain evidence="10 11">GH2-10</strain>
    </source>
</reference>
<evidence type="ECO:0000256" key="2">
    <source>
        <dbReference type="ARBA" id="ARBA00005992"/>
    </source>
</evidence>
<dbReference type="GO" id="GO:0071555">
    <property type="term" value="P:cell wall organization"/>
    <property type="evidence" value="ECO:0007669"/>
    <property type="project" value="UniProtKB-UniRule"/>
</dbReference>
<evidence type="ECO:0000256" key="7">
    <source>
        <dbReference type="PROSITE-ProRule" id="PRU01373"/>
    </source>
</evidence>
<evidence type="ECO:0000256" key="1">
    <source>
        <dbReference type="ARBA" id="ARBA00004752"/>
    </source>
</evidence>
<dbReference type="CDD" id="cd16913">
    <property type="entry name" value="YkuD_like"/>
    <property type="match status" value="1"/>
</dbReference>
<keyword evidence="5 7" id="KW-0573">Peptidoglycan synthesis</keyword>
<feature type="signal peptide" evidence="8">
    <location>
        <begin position="1"/>
        <end position="27"/>
    </location>
</feature>
<evidence type="ECO:0000256" key="4">
    <source>
        <dbReference type="ARBA" id="ARBA00022960"/>
    </source>
</evidence>
<dbReference type="EMBL" id="LAJG01000025">
    <property type="protein sequence ID" value="KKB77466.1"/>
    <property type="molecule type" value="Genomic_DNA"/>
</dbReference>
<organism evidence="10 11">
    <name type="scientific">Devosia soli</name>
    <dbReference type="NCBI Taxonomy" id="361041"/>
    <lineage>
        <taxon>Bacteria</taxon>
        <taxon>Pseudomonadati</taxon>
        <taxon>Pseudomonadota</taxon>
        <taxon>Alphaproteobacteria</taxon>
        <taxon>Hyphomicrobiales</taxon>
        <taxon>Devosiaceae</taxon>
        <taxon>Devosia</taxon>
    </lineage>
</organism>
<dbReference type="InterPro" id="IPR052905">
    <property type="entry name" value="LD-transpeptidase_YkuD-like"/>
</dbReference>
<feature type="active site" description="Nucleophile" evidence="7">
    <location>
        <position position="337"/>
    </location>
</feature>
<feature type="chain" id="PRO_5002491792" description="L,D-TPase catalytic domain-containing protein" evidence="8">
    <location>
        <begin position="28"/>
        <end position="416"/>
    </location>
</feature>
<comment type="similarity">
    <text evidence="2">Belongs to the YkuD family.</text>
</comment>
<dbReference type="Proteomes" id="UP000033514">
    <property type="component" value="Unassembled WGS sequence"/>
</dbReference>
<keyword evidence="8" id="KW-0732">Signal</keyword>
<feature type="domain" description="L,D-TPase catalytic" evidence="9">
    <location>
        <begin position="188"/>
        <end position="366"/>
    </location>
</feature>
<evidence type="ECO:0000256" key="8">
    <source>
        <dbReference type="SAM" id="SignalP"/>
    </source>
</evidence>
<evidence type="ECO:0000313" key="11">
    <source>
        <dbReference type="Proteomes" id="UP000033514"/>
    </source>
</evidence>
<keyword evidence="6 7" id="KW-0961">Cell wall biogenesis/degradation</keyword>
<proteinExistence type="inferred from homology"/>
<dbReference type="InterPro" id="IPR002477">
    <property type="entry name" value="Peptidoglycan-bd-like"/>
</dbReference>
<dbReference type="GO" id="GO:0004180">
    <property type="term" value="F:carboxypeptidase activity"/>
    <property type="evidence" value="ECO:0007669"/>
    <property type="project" value="UniProtKB-ARBA"/>
</dbReference>
<accession>A0A0F5L4X8</accession>
<dbReference type="InterPro" id="IPR036365">
    <property type="entry name" value="PGBD-like_sf"/>
</dbReference>
<dbReference type="AlphaFoldDB" id="A0A0F5L4X8"/>
<dbReference type="InterPro" id="IPR005490">
    <property type="entry name" value="LD_TPept_cat_dom"/>
</dbReference>
<feature type="active site" description="Proton donor/acceptor" evidence="7">
    <location>
        <position position="318"/>
    </location>
</feature>
<dbReference type="UniPathway" id="UPA00219"/>
<evidence type="ECO:0000259" key="9">
    <source>
        <dbReference type="PROSITE" id="PS52029"/>
    </source>
</evidence>
<keyword evidence="4 7" id="KW-0133">Cell shape</keyword>